<dbReference type="Proteomes" id="UP001291653">
    <property type="component" value="Unassembled WGS sequence"/>
</dbReference>
<evidence type="ECO:0000313" key="3">
    <source>
        <dbReference type="Proteomes" id="UP001291653"/>
    </source>
</evidence>
<organism evidence="2 3">
    <name type="scientific">Streptomyces yaizuensis</name>
    <dbReference type="NCBI Taxonomy" id="2989713"/>
    <lineage>
        <taxon>Bacteria</taxon>
        <taxon>Bacillati</taxon>
        <taxon>Actinomycetota</taxon>
        <taxon>Actinomycetes</taxon>
        <taxon>Kitasatosporales</taxon>
        <taxon>Streptomycetaceae</taxon>
        <taxon>Streptomyces</taxon>
    </lineage>
</organism>
<keyword evidence="3" id="KW-1185">Reference proteome</keyword>
<proteinExistence type="predicted"/>
<dbReference type="EMBL" id="BSBI01000002">
    <property type="protein sequence ID" value="GLF93894.1"/>
    <property type="molecule type" value="Genomic_DNA"/>
</dbReference>
<protein>
    <submittedName>
        <fullName evidence="2">Uncharacterized protein</fullName>
    </submittedName>
</protein>
<evidence type="ECO:0000313" key="2">
    <source>
        <dbReference type="EMBL" id="GLF93894.1"/>
    </source>
</evidence>
<reference evidence="2 3" key="1">
    <citation type="submission" date="2022-10" db="EMBL/GenBank/DDBJ databases">
        <title>Draft genome sequence of Streptomyces sp. YSPA8.</title>
        <authorList>
            <person name="Moriuchi R."/>
            <person name="Dohra H."/>
            <person name="Yamamura H."/>
            <person name="Kodani S."/>
        </authorList>
    </citation>
    <scope>NUCLEOTIDE SEQUENCE [LARGE SCALE GENOMIC DNA]</scope>
    <source>
        <strain evidence="2 3">YSPA8</strain>
    </source>
</reference>
<feature type="region of interest" description="Disordered" evidence="1">
    <location>
        <begin position="23"/>
        <end position="44"/>
    </location>
</feature>
<evidence type="ECO:0000256" key="1">
    <source>
        <dbReference type="SAM" id="MobiDB-lite"/>
    </source>
</evidence>
<comment type="caution">
    <text evidence="2">The sequence shown here is derived from an EMBL/GenBank/DDBJ whole genome shotgun (WGS) entry which is preliminary data.</text>
</comment>
<name>A0ABQ5NUL2_9ACTN</name>
<sequence length="44" mass="4796">MPALDAFARWALDHTVDHPGHLDYRQVDSDPRIPAPMSGTPAAV</sequence>
<gene>
    <name evidence="2" type="ORF">SYYSPA8_06375</name>
</gene>
<accession>A0ABQ5NUL2</accession>
<dbReference type="RefSeq" id="WP_323445972.1">
    <property type="nucleotide sequence ID" value="NZ_BSBI01000002.1"/>
</dbReference>